<name>E1K2E0_SOLFR</name>
<dbReference type="GO" id="GO:0102039">
    <property type="term" value="F:NADH-dependent peroxiredoxin activity"/>
    <property type="evidence" value="ECO:0007669"/>
    <property type="project" value="UniProtKB-EC"/>
</dbReference>
<dbReference type="Gene3D" id="3.40.30.10">
    <property type="entry name" value="Glutaredoxin"/>
    <property type="match status" value="1"/>
</dbReference>
<dbReference type="AlphaFoldDB" id="E1K2E0"/>
<evidence type="ECO:0000256" key="4">
    <source>
        <dbReference type="ARBA" id="ARBA00022559"/>
    </source>
</evidence>
<evidence type="ECO:0000256" key="5">
    <source>
        <dbReference type="ARBA" id="ARBA00022862"/>
    </source>
</evidence>
<evidence type="ECO:0000313" key="12">
    <source>
        <dbReference type="Proteomes" id="UP000006250"/>
    </source>
</evidence>
<keyword evidence="5" id="KW-0049">Antioxidant</keyword>
<comment type="catalytic activity">
    <reaction evidence="9">
        <text>a hydroperoxide + NADH + H(+) = an alcohol + NAD(+) + H2O</text>
        <dbReference type="Rhea" id="RHEA:62628"/>
        <dbReference type="ChEBI" id="CHEBI:15377"/>
        <dbReference type="ChEBI" id="CHEBI:15378"/>
        <dbReference type="ChEBI" id="CHEBI:30879"/>
        <dbReference type="ChEBI" id="CHEBI:35924"/>
        <dbReference type="ChEBI" id="CHEBI:57540"/>
        <dbReference type="ChEBI" id="CHEBI:57945"/>
        <dbReference type="EC" id="1.11.1.26"/>
    </reaction>
</comment>
<dbReference type="GO" id="GO:0042744">
    <property type="term" value="P:hydrogen peroxide catabolic process"/>
    <property type="evidence" value="ECO:0007669"/>
    <property type="project" value="TreeGrafter"/>
</dbReference>
<dbReference type="EC" id="1.11.1.26" evidence="2"/>
<proteinExistence type="predicted"/>
<evidence type="ECO:0000256" key="2">
    <source>
        <dbReference type="ARBA" id="ARBA00013021"/>
    </source>
</evidence>
<dbReference type="GO" id="GO:0008379">
    <property type="term" value="F:thioredoxin peroxidase activity"/>
    <property type="evidence" value="ECO:0007669"/>
    <property type="project" value="TreeGrafter"/>
</dbReference>
<evidence type="ECO:0000256" key="1">
    <source>
        <dbReference type="ARBA" id="ARBA00011654"/>
    </source>
</evidence>
<gene>
    <name evidence="11" type="ORF">DesfrDRAFT_4040</name>
</gene>
<keyword evidence="12" id="KW-1185">Reference proteome</keyword>
<evidence type="ECO:0000256" key="9">
    <source>
        <dbReference type="ARBA" id="ARBA00047572"/>
    </source>
</evidence>
<evidence type="ECO:0000259" key="10">
    <source>
        <dbReference type="Pfam" id="PF00578"/>
    </source>
</evidence>
<dbReference type="EMBL" id="AECZ01000055">
    <property type="protein sequence ID" value="EFL49226.1"/>
    <property type="molecule type" value="Genomic_DNA"/>
</dbReference>
<evidence type="ECO:0000313" key="11">
    <source>
        <dbReference type="EMBL" id="EFL49226.1"/>
    </source>
</evidence>
<keyword evidence="4" id="KW-0575">Peroxidase</keyword>
<dbReference type="InterPro" id="IPR036249">
    <property type="entry name" value="Thioredoxin-like_sf"/>
</dbReference>
<dbReference type="GO" id="GO:0045454">
    <property type="term" value="P:cell redox homeostasis"/>
    <property type="evidence" value="ECO:0007669"/>
    <property type="project" value="TreeGrafter"/>
</dbReference>
<evidence type="ECO:0000256" key="6">
    <source>
        <dbReference type="ARBA" id="ARBA00023002"/>
    </source>
</evidence>
<dbReference type="InterPro" id="IPR050217">
    <property type="entry name" value="Peroxiredoxin"/>
</dbReference>
<dbReference type="STRING" id="596151.DesfrDRAFT_4040"/>
<dbReference type="PANTHER" id="PTHR10681">
    <property type="entry name" value="THIOREDOXIN PEROXIDASE"/>
    <property type="match status" value="1"/>
</dbReference>
<dbReference type="eggNOG" id="COG0450">
    <property type="taxonomic scope" value="Bacteria"/>
</dbReference>
<accession>E1K2E0</accession>
<organism evidence="11 12">
    <name type="scientific">Solidesulfovibrio fructosivorans JJ]</name>
    <dbReference type="NCBI Taxonomy" id="596151"/>
    <lineage>
        <taxon>Bacteria</taxon>
        <taxon>Pseudomonadati</taxon>
        <taxon>Thermodesulfobacteriota</taxon>
        <taxon>Desulfovibrionia</taxon>
        <taxon>Desulfovibrionales</taxon>
        <taxon>Desulfovibrionaceae</taxon>
        <taxon>Solidesulfovibrio</taxon>
    </lineage>
</organism>
<evidence type="ECO:0000256" key="8">
    <source>
        <dbReference type="ARBA" id="ARBA00032077"/>
    </source>
</evidence>
<reference evidence="11 12" key="1">
    <citation type="submission" date="2010-08" db="EMBL/GenBank/DDBJ databases">
        <title>The draft genome of Desulfovibrio fructosovorans JJ.</title>
        <authorList>
            <consortium name="US DOE Joint Genome Institute (JGI-PGF)"/>
            <person name="Lucas S."/>
            <person name="Copeland A."/>
            <person name="Lapidus A."/>
            <person name="Cheng J.-F."/>
            <person name="Bruce D."/>
            <person name="Goodwin L."/>
            <person name="Pitluck S."/>
            <person name="Land M.L."/>
            <person name="Hauser L."/>
            <person name="Chang Y.-J."/>
            <person name="Jeffries C."/>
            <person name="Wall J.D."/>
            <person name="Stahl D.A."/>
            <person name="Arkin A.P."/>
            <person name="Dehal P."/>
            <person name="Stolyar S.M."/>
            <person name="Hazen T.C."/>
            <person name="Woyke T.J."/>
        </authorList>
    </citation>
    <scope>NUCLEOTIDE SEQUENCE [LARGE SCALE GENOMIC DNA]</scope>
    <source>
        <strain evidence="11 12">JJ</strain>
    </source>
</reference>
<comment type="subunit">
    <text evidence="1">Homodimer; disulfide-linked, upon oxidation. 5 homodimers assemble to form a ring-like decamer.</text>
</comment>
<dbReference type="Proteomes" id="UP000006250">
    <property type="component" value="Unassembled WGS sequence"/>
</dbReference>
<keyword evidence="6" id="KW-0560">Oxidoreductase</keyword>
<feature type="domain" description="Alkyl hydroperoxide reductase subunit C/ Thiol specific antioxidant" evidence="10">
    <location>
        <begin position="44"/>
        <end position="86"/>
    </location>
</feature>
<keyword evidence="7" id="KW-0676">Redox-active center</keyword>
<protein>
    <recommendedName>
        <fullName evidence="3">Alkyl hydroperoxide reductase C</fullName>
        <ecNumber evidence="2">1.11.1.26</ecNumber>
    </recommendedName>
    <alternativeName>
        <fullName evidence="8">Peroxiredoxin</fullName>
    </alternativeName>
</protein>
<evidence type="ECO:0000256" key="7">
    <source>
        <dbReference type="ARBA" id="ARBA00023284"/>
    </source>
</evidence>
<dbReference type="GO" id="GO:0033554">
    <property type="term" value="P:cellular response to stress"/>
    <property type="evidence" value="ECO:0007669"/>
    <property type="project" value="TreeGrafter"/>
</dbReference>
<dbReference type="GO" id="GO:0006979">
    <property type="term" value="P:response to oxidative stress"/>
    <property type="evidence" value="ECO:0007669"/>
    <property type="project" value="TreeGrafter"/>
</dbReference>
<dbReference type="Pfam" id="PF00578">
    <property type="entry name" value="AhpC-TSA"/>
    <property type="match status" value="1"/>
</dbReference>
<dbReference type="InterPro" id="IPR000866">
    <property type="entry name" value="AhpC/TSA"/>
</dbReference>
<comment type="caution">
    <text evidence="11">The sequence shown here is derived from an EMBL/GenBank/DDBJ whole genome shotgun (WGS) entry which is preliminary data.</text>
</comment>
<dbReference type="GO" id="GO:0005829">
    <property type="term" value="C:cytosol"/>
    <property type="evidence" value="ECO:0007669"/>
    <property type="project" value="TreeGrafter"/>
</dbReference>
<evidence type="ECO:0000256" key="3">
    <source>
        <dbReference type="ARBA" id="ARBA00017462"/>
    </source>
</evidence>
<dbReference type="PANTHER" id="PTHR10681:SF121">
    <property type="entry name" value="ALKYL HYDROPEROXIDE REDUCTASE C"/>
    <property type="match status" value="1"/>
</dbReference>
<sequence length="86" mass="9072">MPEEAVIGCARPTGGVVNKATEAETVKTPVGETASQGGHTMIAVGKSAPDFAAPAFFDGKFVTVRLSEYLGKWVVLCFYPGDFTFV</sequence>
<dbReference type="SUPFAM" id="SSF52833">
    <property type="entry name" value="Thioredoxin-like"/>
    <property type="match status" value="1"/>
</dbReference>